<comment type="caution">
    <text evidence="2">The sequence shown here is derived from an EMBL/GenBank/DDBJ whole genome shotgun (WGS) entry which is preliminary data.</text>
</comment>
<dbReference type="Proteomes" id="UP000225706">
    <property type="component" value="Unassembled WGS sequence"/>
</dbReference>
<feature type="compositionally biased region" description="Polar residues" evidence="1">
    <location>
        <begin position="235"/>
        <end position="259"/>
    </location>
</feature>
<proteinExistence type="predicted"/>
<feature type="region of interest" description="Disordered" evidence="1">
    <location>
        <begin position="201"/>
        <end position="340"/>
    </location>
</feature>
<evidence type="ECO:0000256" key="1">
    <source>
        <dbReference type="SAM" id="MobiDB-lite"/>
    </source>
</evidence>
<gene>
    <name evidence="2" type="ORF">AWC38_SpisGene475</name>
</gene>
<dbReference type="EMBL" id="LSMT01000003">
    <property type="protein sequence ID" value="PFX34592.1"/>
    <property type="molecule type" value="Genomic_DNA"/>
</dbReference>
<feature type="compositionally biased region" description="Polar residues" evidence="1">
    <location>
        <begin position="294"/>
        <end position="307"/>
    </location>
</feature>
<protein>
    <submittedName>
        <fullName evidence="2">Uncharacterized protein</fullName>
    </submittedName>
</protein>
<reference evidence="3" key="1">
    <citation type="journal article" date="2017" name="bioRxiv">
        <title>Comparative analysis of the genomes of Stylophora pistillata and Acropora digitifera provides evidence for extensive differences between species of corals.</title>
        <authorList>
            <person name="Voolstra C.R."/>
            <person name="Li Y."/>
            <person name="Liew Y.J."/>
            <person name="Baumgarten S."/>
            <person name="Zoccola D."/>
            <person name="Flot J.-F."/>
            <person name="Tambutte S."/>
            <person name="Allemand D."/>
            <person name="Aranda M."/>
        </authorList>
    </citation>
    <scope>NUCLEOTIDE SEQUENCE [LARGE SCALE GENOMIC DNA]</scope>
</reference>
<feature type="compositionally biased region" description="Polar residues" evidence="1">
    <location>
        <begin position="277"/>
        <end position="286"/>
    </location>
</feature>
<sequence length="468" mass="53004">MLGTKLKLIEKEERIIRQKLYEIRREKYSRSFYKSEDKSKFVDVNVCETEEGEKNKITTSGVERAITALRRKSIAVEEFNPGQVVRVCVSSKLIDKVARDENTSLSALPAIQKASRRRHSVAIVTNIAEHNTADLFTFEANYVQSVSEAEEEKKCLKDGFCLDFAPRKSQEKDADTTTDERRYSRTEKDCRYDEIGKCFTDSPLDVSKPEPEESVSSLDSNSSSYDSPERKANTLGVSNSVLLSQRPQSSRSYNGSIHEQQSDLRKCNTPVLGSSRKYLQSDNPSTPRLDAESRPTQNAFENENTPKSAIGRKQKTGSASLTTGLTSDNENSDLSEKEEKVAEQVMIRQLEIKTAADKRRRLSLQHFSDAKNTCSLKVPRRQSSGVTSPYLQRAWSESTHNDANNNTEGNQRAGIRRHKDHLQLLKITAKDTRKIDKEKAMKEQVLSKYAWDMSDCRYLRCGSQANTI</sequence>
<feature type="compositionally biased region" description="Low complexity" evidence="1">
    <location>
        <begin position="316"/>
        <end position="327"/>
    </location>
</feature>
<dbReference type="AlphaFoldDB" id="A0A2B4T1C9"/>
<evidence type="ECO:0000313" key="2">
    <source>
        <dbReference type="EMBL" id="PFX34592.1"/>
    </source>
</evidence>
<name>A0A2B4T1C9_STYPI</name>
<evidence type="ECO:0000313" key="3">
    <source>
        <dbReference type="Proteomes" id="UP000225706"/>
    </source>
</evidence>
<feature type="compositionally biased region" description="Low complexity" evidence="1">
    <location>
        <begin position="214"/>
        <end position="226"/>
    </location>
</feature>
<keyword evidence="3" id="KW-1185">Reference proteome</keyword>
<organism evidence="2 3">
    <name type="scientific">Stylophora pistillata</name>
    <name type="common">Smooth cauliflower coral</name>
    <dbReference type="NCBI Taxonomy" id="50429"/>
    <lineage>
        <taxon>Eukaryota</taxon>
        <taxon>Metazoa</taxon>
        <taxon>Cnidaria</taxon>
        <taxon>Anthozoa</taxon>
        <taxon>Hexacorallia</taxon>
        <taxon>Scleractinia</taxon>
        <taxon>Astrocoeniina</taxon>
        <taxon>Pocilloporidae</taxon>
        <taxon>Stylophora</taxon>
    </lineage>
</organism>
<accession>A0A2B4T1C9</accession>